<dbReference type="EMBL" id="JANLCJ010000217">
    <property type="protein sequence ID" value="MCS5736841.1"/>
    <property type="molecule type" value="Genomic_DNA"/>
</dbReference>
<evidence type="ECO:0000313" key="3">
    <source>
        <dbReference type="Proteomes" id="UP001165586"/>
    </source>
</evidence>
<sequence>MPLQAEYNGFKYEFPDGTSEADIAKAVQQHQQQNVQPSHQTQDFLTPEQRAAGGQAAPQEDGSIWGATKAGWKAMGANVLAATIQDDSSDLSRYQLAKAKNANAVAAAEQEKLGTVGQ</sequence>
<reference evidence="2" key="1">
    <citation type="submission" date="2022-08" db="EMBL/GenBank/DDBJ databases">
        <authorList>
            <person name="Deng Y."/>
            <person name="Han X.-F."/>
            <person name="Zhang Y.-Q."/>
        </authorList>
    </citation>
    <scope>NUCLEOTIDE SEQUENCE</scope>
    <source>
        <strain evidence="2">CPCC 203386</strain>
    </source>
</reference>
<comment type="caution">
    <text evidence="2">The sequence shown here is derived from an EMBL/GenBank/DDBJ whole genome shotgun (WGS) entry which is preliminary data.</text>
</comment>
<name>A0ABT2HAE6_9MICO</name>
<feature type="compositionally biased region" description="Low complexity" evidence="1">
    <location>
        <begin position="28"/>
        <end position="42"/>
    </location>
</feature>
<feature type="region of interest" description="Disordered" evidence="1">
    <location>
        <begin position="26"/>
        <end position="62"/>
    </location>
</feature>
<evidence type="ECO:0000313" key="2">
    <source>
        <dbReference type="EMBL" id="MCS5736841.1"/>
    </source>
</evidence>
<dbReference type="RefSeq" id="WP_259543032.1">
    <property type="nucleotide sequence ID" value="NZ_JANLCJ010000217.1"/>
</dbReference>
<proteinExistence type="predicted"/>
<organism evidence="2 3">
    <name type="scientific">Herbiconiux daphne</name>
    <dbReference type="NCBI Taxonomy" id="2970914"/>
    <lineage>
        <taxon>Bacteria</taxon>
        <taxon>Bacillati</taxon>
        <taxon>Actinomycetota</taxon>
        <taxon>Actinomycetes</taxon>
        <taxon>Micrococcales</taxon>
        <taxon>Microbacteriaceae</taxon>
        <taxon>Herbiconiux</taxon>
    </lineage>
</organism>
<feature type="non-terminal residue" evidence="2">
    <location>
        <position position="118"/>
    </location>
</feature>
<accession>A0ABT2HAE6</accession>
<gene>
    <name evidence="2" type="ORF">N1032_24220</name>
</gene>
<evidence type="ECO:0000256" key="1">
    <source>
        <dbReference type="SAM" id="MobiDB-lite"/>
    </source>
</evidence>
<dbReference type="Proteomes" id="UP001165586">
    <property type="component" value="Unassembled WGS sequence"/>
</dbReference>
<protein>
    <submittedName>
        <fullName evidence="2">Uncharacterized protein</fullName>
    </submittedName>
</protein>
<keyword evidence="3" id="KW-1185">Reference proteome</keyword>